<keyword evidence="3" id="KW-1185">Reference proteome</keyword>
<organism evidence="2">
    <name type="scientific">Notodromas monacha</name>
    <dbReference type="NCBI Taxonomy" id="399045"/>
    <lineage>
        <taxon>Eukaryota</taxon>
        <taxon>Metazoa</taxon>
        <taxon>Ecdysozoa</taxon>
        <taxon>Arthropoda</taxon>
        <taxon>Crustacea</taxon>
        <taxon>Oligostraca</taxon>
        <taxon>Ostracoda</taxon>
        <taxon>Podocopa</taxon>
        <taxon>Podocopida</taxon>
        <taxon>Cypridocopina</taxon>
        <taxon>Cypridoidea</taxon>
        <taxon>Cyprididae</taxon>
        <taxon>Notodromas</taxon>
    </lineage>
</organism>
<gene>
    <name evidence="2" type="ORF">NMOB1V02_LOCUS1088</name>
</gene>
<dbReference type="AlphaFoldDB" id="A0A7R9BET4"/>
<dbReference type="Proteomes" id="UP000678499">
    <property type="component" value="Unassembled WGS sequence"/>
</dbReference>
<protein>
    <submittedName>
        <fullName evidence="2">Uncharacterized protein</fullName>
    </submittedName>
</protein>
<accession>A0A7R9BET4</accession>
<feature type="compositionally biased region" description="Polar residues" evidence="1">
    <location>
        <begin position="105"/>
        <end position="117"/>
    </location>
</feature>
<name>A0A7R9BET4_9CRUS</name>
<feature type="compositionally biased region" description="Basic residues" evidence="1">
    <location>
        <begin position="91"/>
        <end position="101"/>
    </location>
</feature>
<dbReference type="EMBL" id="OA882142">
    <property type="protein sequence ID" value="CAD7273189.1"/>
    <property type="molecule type" value="Genomic_DNA"/>
</dbReference>
<evidence type="ECO:0000313" key="2">
    <source>
        <dbReference type="EMBL" id="CAD7273189.1"/>
    </source>
</evidence>
<dbReference type="EMBL" id="CAJPEX010000105">
    <property type="protein sequence ID" value="CAG0913341.1"/>
    <property type="molecule type" value="Genomic_DNA"/>
</dbReference>
<proteinExistence type="predicted"/>
<sequence>MKQFRARNFVMAADRVRPGGRTTRDVDDASGRRRASATFRDFRQGSLSAINFASCRALRCRRGSVWSDAEKGVPPSDGLRNPRLPALPVKVKKKKKRKKRKEMSMSMSSSFGTEQGVSLPQPDVLRACEGFAWNVGFYHVLIYAPGRDSLRSILLATTDQEAHYFLENVIGCDFCEGNHR</sequence>
<evidence type="ECO:0000313" key="3">
    <source>
        <dbReference type="Proteomes" id="UP000678499"/>
    </source>
</evidence>
<evidence type="ECO:0000256" key="1">
    <source>
        <dbReference type="SAM" id="MobiDB-lite"/>
    </source>
</evidence>
<reference evidence="2" key="1">
    <citation type="submission" date="2020-11" db="EMBL/GenBank/DDBJ databases">
        <authorList>
            <person name="Tran Van P."/>
        </authorList>
    </citation>
    <scope>NUCLEOTIDE SEQUENCE</scope>
</reference>
<feature type="region of interest" description="Disordered" evidence="1">
    <location>
        <begin position="91"/>
        <end position="117"/>
    </location>
</feature>